<dbReference type="EMBL" id="BARS01018073">
    <property type="protein sequence ID" value="GAF90429.1"/>
    <property type="molecule type" value="Genomic_DNA"/>
</dbReference>
<keyword evidence="1" id="KW-0472">Membrane</keyword>
<keyword evidence="1" id="KW-0812">Transmembrane</keyword>
<proteinExistence type="predicted"/>
<keyword evidence="1" id="KW-1133">Transmembrane helix</keyword>
<sequence length="276" mass="30740">QRPVGGVSEIIEAAREKEPRDLSFKERKLVELDRRTRQYTLAAASFRLPAPPDIPLEEVRKVIPDADENMRDMIAMRELQRRMESVKQMNAPAIVAPLESEASNAVNDPRWSAFGPAFFDDIAKLATSGSDSTAVTRPGIDSFGDVIRSYGDNDTEAFNRAVDSHLADVQTYAIAGYQPGRVSLERWMQSNWPTGVATILYLVCLVLGLVYFFVDLPRLRSAVWGMLAVAIMVHTMAIVCRITITGRAPVINLYSSAVFIGWAAVFFGLVIERIFR</sequence>
<evidence type="ECO:0000256" key="1">
    <source>
        <dbReference type="SAM" id="Phobius"/>
    </source>
</evidence>
<dbReference type="AlphaFoldDB" id="X0TB52"/>
<feature type="non-terminal residue" evidence="2">
    <location>
        <position position="276"/>
    </location>
</feature>
<evidence type="ECO:0000313" key="2">
    <source>
        <dbReference type="EMBL" id="GAF90429.1"/>
    </source>
</evidence>
<reference evidence="2" key="1">
    <citation type="journal article" date="2014" name="Front. Microbiol.">
        <title>High frequency of phylogenetically diverse reductive dehalogenase-homologous genes in deep subseafloor sedimentary metagenomes.</title>
        <authorList>
            <person name="Kawai M."/>
            <person name="Futagami T."/>
            <person name="Toyoda A."/>
            <person name="Takaki Y."/>
            <person name="Nishi S."/>
            <person name="Hori S."/>
            <person name="Arai W."/>
            <person name="Tsubouchi T."/>
            <person name="Morono Y."/>
            <person name="Uchiyama I."/>
            <person name="Ito T."/>
            <person name="Fujiyama A."/>
            <person name="Inagaki F."/>
            <person name="Takami H."/>
        </authorList>
    </citation>
    <scope>NUCLEOTIDE SEQUENCE</scope>
    <source>
        <strain evidence="2">Expedition CK06-06</strain>
    </source>
</reference>
<organism evidence="2">
    <name type="scientific">marine sediment metagenome</name>
    <dbReference type="NCBI Taxonomy" id="412755"/>
    <lineage>
        <taxon>unclassified sequences</taxon>
        <taxon>metagenomes</taxon>
        <taxon>ecological metagenomes</taxon>
    </lineage>
</organism>
<feature type="transmembrane region" description="Helical" evidence="1">
    <location>
        <begin position="250"/>
        <end position="271"/>
    </location>
</feature>
<protein>
    <submittedName>
        <fullName evidence="2">Uncharacterized protein</fullName>
    </submittedName>
</protein>
<name>X0TB52_9ZZZZ</name>
<feature type="transmembrane region" description="Helical" evidence="1">
    <location>
        <begin position="192"/>
        <end position="214"/>
    </location>
</feature>
<accession>X0TB52</accession>
<feature type="non-terminal residue" evidence="2">
    <location>
        <position position="1"/>
    </location>
</feature>
<gene>
    <name evidence="2" type="ORF">S01H1_29472</name>
</gene>
<comment type="caution">
    <text evidence="2">The sequence shown here is derived from an EMBL/GenBank/DDBJ whole genome shotgun (WGS) entry which is preliminary data.</text>
</comment>
<feature type="transmembrane region" description="Helical" evidence="1">
    <location>
        <begin position="221"/>
        <end position="244"/>
    </location>
</feature>